<accession>A0ABD3P043</accession>
<feature type="compositionally biased region" description="Acidic residues" evidence="1">
    <location>
        <begin position="220"/>
        <end position="232"/>
    </location>
</feature>
<comment type="caution">
    <text evidence="2">The sequence shown here is derived from an EMBL/GenBank/DDBJ whole genome shotgun (WGS) entry which is preliminary data.</text>
</comment>
<dbReference type="EMBL" id="JABMIG020000342">
    <property type="protein sequence ID" value="KAL3780651.1"/>
    <property type="molecule type" value="Genomic_DNA"/>
</dbReference>
<evidence type="ECO:0000313" key="3">
    <source>
        <dbReference type="Proteomes" id="UP001516023"/>
    </source>
</evidence>
<organism evidence="2 3">
    <name type="scientific">Cyclotella cryptica</name>
    <dbReference type="NCBI Taxonomy" id="29204"/>
    <lineage>
        <taxon>Eukaryota</taxon>
        <taxon>Sar</taxon>
        <taxon>Stramenopiles</taxon>
        <taxon>Ochrophyta</taxon>
        <taxon>Bacillariophyta</taxon>
        <taxon>Coscinodiscophyceae</taxon>
        <taxon>Thalassiosirophycidae</taxon>
        <taxon>Stephanodiscales</taxon>
        <taxon>Stephanodiscaceae</taxon>
        <taxon>Cyclotella</taxon>
    </lineage>
</organism>
<proteinExistence type="predicted"/>
<sequence length="232" mass="26147">MKKDDGGYYPTDIAIHGYGKIGNRFCDEGAYHGRMAMSQCHFAVMANEINPTVWVFKIGDCANHQKLDRHHGHIQAFDEPYQDDELNDEDQYYRNRPGRQIAVGKVEFPRWGGIKPQRKKLKPQDFCFDISKISKGEKEEDDGFGDGGGPIAIAMRGRGIVAGFSNGTSIKALLPQELEETPTSVSSNHLTSSSYLQSDMFFTPQLEFEGMDESGSKDDYIDDDDFFDDSYE</sequence>
<name>A0ABD3P043_9STRA</name>
<dbReference type="Proteomes" id="UP001516023">
    <property type="component" value="Unassembled WGS sequence"/>
</dbReference>
<protein>
    <submittedName>
        <fullName evidence="2">Uncharacterized protein</fullName>
    </submittedName>
</protein>
<evidence type="ECO:0000313" key="2">
    <source>
        <dbReference type="EMBL" id="KAL3780651.1"/>
    </source>
</evidence>
<dbReference type="AlphaFoldDB" id="A0ABD3P043"/>
<gene>
    <name evidence="2" type="ORF">HJC23_000121</name>
</gene>
<reference evidence="2 3" key="1">
    <citation type="journal article" date="2020" name="G3 (Bethesda)">
        <title>Improved Reference Genome for Cyclotella cryptica CCMP332, a Model for Cell Wall Morphogenesis, Salinity Adaptation, and Lipid Production in Diatoms (Bacillariophyta).</title>
        <authorList>
            <person name="Roberts W.R."/>
            <person name="Downey K.M."/>
            <person name="Ruck E.C."/>
            <person name="Traller J.C."/>
            <person name="Alverson A.J."/>
        </authorList>
    </citation>
    <scope>NUCLEOTIDE SEQUENCE [LARGE SCALE GENOMIC DNA]</scope>
    <source>
        <strain evidence="2 3">CCMP332</strain>
    </source>
</reference>
<feature type="region of interest" description="Disordered" evidence="1">
    <location>
        <begin position="207"/>
        <end position="232"/>
    </location>
</feature>
<evidence type="ECO:0000256" key="1">
    <source>
        <dbReference type="SAM" id="MobiDB-lite"/>
    </source>
</evidence>
<keyword evidence="3" id="KW-1185">Reference proteome</keyword>